<dbReference type="GO" id="GO:0016712">
    <property type="term" value="F:oxidoreductase activity, acting on paired donors, with incorporation or reduction of molecular oxygen, reduced flavin or flavoprotein as one donor, and incorporation of one atom of oxygen"/>
    <property type="evidence" value="ECO:0007669"/>
    <property type="project" value="TreeGrafter"/>
</dbReference>
<evidence type="ECO:0000259" key="3">
    <source>
        <dbReference type="Pfam" id="PF02771"/>
    </source>
</evidence>
<dbReference type="InterPro" id="IPR009100">
    <property type="entry name" value="AcylCoA_DH/oxidase_NM_dom_sf"/>
</dbReference>
<dbReference type="PIRSF" id="PIRSF016578">
    <property type="entry name" value="HsaA"/>
    <property type="match status" value="1"/>
</dbReference>
<dbReference type="InterPro" id="IPR013786">
    <property type="entry name" value="AcylCoA_DH/ox_N"/>
</dbReference>
<keyword evidence="1" id="KW-0560">Oxidoreductase</keyword>
<comment type="similarity">
    <text evidence="2">Belongs to the HpaH/HsaA monooxygenase family.</text>
</comment>
<dbReference type="InterPro" id="IPR037069">
    <property type="entry name" value="AcylCoA_DH/ox_N_sf"/>
</dbReference>
<dbReference type="Gene3D" id="1.10.540.10">
    <property type="entry name" value="Acyl-CoA dehydrogenase/oxidase, N-terminal domain"/>
    <property type="match status" value="1"/>
</dbReference>
<dbReference type="PANTHER" id="PTHR48083:SF19">
    <property type="entry name" value="FLAVIN-DEPENDENT MONOOXYGENASE, OXYGENASE SUBUNIT HSAA"/>
    <property type="match status" value="1"/>
</dbReference>
<organism evidence="5 6">
    <name type="scientific">Pseudonocardia halophobica</name>
    <dbReference type="NCBI Taxonomy" id="29401"/>
    <lineage>
        <taxon>Bacteria</taxon>
        <taxon>Bacillati</taxon>
        <taxon>Actinomycetota</taxon>
        <taxon>Actinomycetes</taxon>
        <taxon>Pseudonocardiales</taxon>
        <taxon>Pseudonocardiaceae</taxon>
        <taxon>Pseudonocardia</taxon>
    </lineage>
</organism>
<dbReference type="Gene3D" id="1.20.140.10">
    <property type="entry name" value="Butyryl-CoA Dehydrogenase, subunit A, domain 3"/>
    <property type="match status" value="1"/>
</dbReference>
<sequence length="409" mass="43943">MAAQTPDYLLDRPGTTDDARALRAELVGRAREIVPVLVRNAAKTEQDRRVVEENITLADDAGLYRIMKPRRLGGLETDIRTKLEVSRELARGCGSTAWVSTLMNVCSFFAGLFPDRAQRDIWEENPGNRIAGVLAPSAEAIKVDGGYRVTGRWGWASGCLHSQWAVVGFPVPDERGEVVDQGLALVPMSDLTIEDTWFVAGMRGTGSNTLVAQDVFIPEHRVISVPAAIGGRYGTEHTGEALYRSSFVPVAALVLAGPQLGLAQAALELVLEKAPKRSISYTFYDVQTEAPTVQLAVAKAAALVDSAHLHAYRAAADIDQAAADGVYPDYAARARVRMDTGTAIENAREAIRILVSAHGASSFAESSPLQRIWRDSEVASRHAVISPAISAEVYGRALLGLTDGVTALV</sequence>
<dbReference type="SUPFAM" id="SSF56645">
    <property type="entry name" value="Acyl-CoA dehydrogenase NM domain-like"/>
    <property type="match status" value="1"/>
</dbReference>
<protein>
    <submittedName>
        <fullName evidence="5">Oxidoreductase</fullName>
    </submittedName>
</protein>
<evidence type="ECO:0000313" key="6">
    <source>
        <dbReference type="Proteomes" id="UP001143463"/>
    </source>
</evidence>
<dbReference type="PANTHER" id="PTHR48083">
    <property type="entry name" value="MEDIUM-CHAIN SPECIFIC ACYL-COA DEHYDROGENASE, MITOCHONDRIAL-RELATED"/>
    <property type="match status" value="1"/>
</dbReference>
<dbReference type="EMBL" id="BSFQ01000042">
    <property type="protein sequence ID" value="GLL15187.1"/>
    <property type="molecule type" value="Genomic_DNA"/>
</dbReference>
<gene>
    <name evidence="5" type="ORF">GCM10017577_63360</name>
</gene>
<evidence type="ECO:0000259" key="4">
    <source>
        <dbReference type="Pfam" id="PF08028"/>
    </source>
</evidence>
<dbReference type="Pfam" id="PF08028">
    <property type="entry name" value="Acyl-CoA_dh_2"/>
    <property type="match status" value="1"/>
</dbReference>
<proteinExistence type="inferred from homology"/>
<dbReference type="SUPFAM" id="SSF47203">
    <property type="entry name" value="Acyl-CoA dehydrogenase C-terminal domain-like"/>
    <property type="match status" value="1"/>
</dbReference>
<evidence type="ECO:0000256" key="1">
    <source>
        <dbReference type="ARBA" id="ARBA00023002"/>
    </source>
</evidence>
<dbReference type="GO" id="GO:0005737">
    <property type="term" value="C:cytoplasm"/>
    <property type="evidence" value="ECO:0007669"/>
    <property type="project" value="TreeGrafter"/>
</dbReference>
<dbReference type="InterPro" id="IPR036250">
    <property type="entry name" value="AcylCo_DH-like_C"/>
</dbReference>
<dbReference type="RefSeq" id="WP_081924416.1">
    <property type="nucleotide sequence ID" value="NZ_BAAAUZ010000003.1"/>
</dbReference>
<reference evidence="5" key="2">
    <citation type="submission" date="2023-01" db="EMBL/GenBank/DDBJ databases">
        <authorList>
            <person name="Sun Q."/>
            <person name="Evtushenko L."/>
        </authorList>
    </citation>
    <scope>NUCLEOTIDE SEQUENCE</scope>
    <source>
        <strain evidence="5">VKM Ac-1069</strain>
    </source>
</reference>
<keyword evidence="6" id="KW-1185">Reference proteome</keyword>
<dbReference type="Pfam" id="PF02771">
    <property type="entry name" value="Acyl-CoA_dh_N"/>
    <property type="match status" value="1"/>
</dbReference>
<dbReference type="InterPro" id="IPR013107">
    <property type="entry name" value="Acyl-CoA_DH_C"/>
</dbReference>
<dbReference type="GO" id="GO:0003995">
    <property type="term" value="F:acyl-CoA dehydrogenase activity"/>
    <property type="evidence" value="ECO:0007669"/>
    <property type="project" value="TreeGrafter"/>
</dbReference>
<name>A0A9W6UET1_9PSEU</name>
<dbReference type="AlphaFoldDB" id="A0A9W6UET1"/>
<reference evidence="5" key="1">
    <citation type="journal article" date="2014" name="Int. J. Syst. Evol. Microbiol.">
        <title>Complete genome sequence of Corynebacterium casei LMG S-19264T (=DSM 44701T), isolated from a smear-ripened cheese.</title>
        <authorList>
            <consortium name="US DOE Joint Genome Institute (JGI-PGF)"/>
            <person name="Walter F."/>
            <person name="Albersmeier A."/>
            <person name="Kalinowski J."/>
            <person name="Ruckert C."/>
        </authorList>
    </citation>
    <scope>NUCLEOTIDE SEQUENCE</scope>
    <source>
        <strain evidence="5">VKM Ac-1069</strain>
    </source>
</reference>
<dbReference type="GO" id="GO:0050660">
    <property type="term" value="F:flavin adenine dinucleotide binding"/>
    <property type="evidence" value="ECO:0007669"/>
    <property type="project" value="InterPro"/>
</dbReference>
<evidence type="ECO:0000256" key="2">
    <source>
        <dbReference type="ARBA" id="ARBA00049661"/>
    </source>
</evidence>
<feature type="domain" description="Acyl-CoA dehydrogenase/oxidase N-terminal" evidence="3">
    <location>
        <begin position="19"/>
        <end position="107"/>
    </location>
</feature>
<feature type="domain" description="Acyl-CoA dehydrogenase C-terminal" evidence="4">
    <location>
        <begin position="253"/>
        <end position="386"/>
    </location>
</feature>
<dbReference type="Proteomes" id="UP001143463">
    <property type="component" value="Unassembled WGS sequence"/>
</dbReference>
<dbReference type="GO" id="GO:0033539">
    <property type="term" value="P:fatty acid beta-oxidation using acyl-CoA dehydrogenase"/>
    <property type="evidence" value="ECO:0007669"/>
    <property type="project" value="TreeGrafter"/>
</dbReference>
<dbReference type="InterPro" id="IPR050741">
    <property type="entry name" value="Acyl-CoA_dehydrogenase"/>
</dbReference>
<dbReference type="InterPro" id="IPR046373">
    <property type="entry name" value="Acyl-CoA_Oxase/DH_mid-dom_sf"/>
</dbReference>
<comment type="caution">
    <text evidence="5">The sequence shown here is derived from an EMBL/GenBank/DDBJ whole genome shotgun (WGS) entry which is preliminary data.</text>
</comment>
<evidence type="ECO:0000313" key="5">
    <source>
        <dbReference type="EMBL" id="GLL15187.1"/>
    </source>
</evidence>
<accession>A0A9W6UET1</accession>
<dbReference type="Gene3D" id="2.40.110.10">
    <property type="entry name" value="Butyryl-CoA Dehydrogenase, subunit A, domain 2"/>
    <property type="match status" value="1"/>
</dbReference>